<feature type="region of interest" description="Disordered" evidence="1">
    <location>
        <begin position="31"/>
        <end position="92"/>
    </location>
</feature>
<dbReference type="Pfam" id="PF20773">
    <property type="entry name" value="InhA-like_MAM"/>
    <property type="match status" value="1"/>
</dbReference>
<feature type="signal peptide" evidence="2">
    <location>
        <begin position="1"/>
        <end position="32"/>
    </location>
</feature>
<keyword evidence="2" id="KW-0732">Signal</keyword>
<keyword evidence="4" id="KW-1185">Reference proteome</keyword>
<organism evidence="3 4">
    <name type="scientific">Microlunatus parietis</name>
    <dbReference type="NCBI Taxonomy" id="682979"/>
    <lineage>
        <taxon>Bacteria</taxon>
        <taxon>Bacillati</taxon>
        <taxon>Actinomycetota</taxon>
        <taxon>Actinomycetes</taxon>
        <taxon>Propionibacteriales</taxon>
        <taxon>Propionibacteriaceae</taxon>
        <taxon>Microlunatus</taxon>
    </lineage>
</organism>
<dbReference type="EMBL" id="JACCBU010000001">
    <property type="protein sequence ID" value="NYE70536.1"/>
    <property type="molecule type" value="Genomic_DNA"/>
</dbReference>
<feature type="compositionally biased region" description="Basic and acidic residues" evidence="1">
    <location>
        <begin position="42"/>
        <end position="74"/>
    </location>
</feature>
<reference evidence="3 4" key="1">
    <citation type="submission" date="2020-07" db="EMBL/GenBank/DDBJ databases">
        <title>Sequencing the genomes of 1000 actinobacteria strains.</title>
        <authorList>
            <person name="Klenk H.-P."/>
        </authorList>
    </citation>
    <scope>NUCLEOTIDE SEQUENCE [LARGE SCALE GENOMIC DNA]</scope>
    <source>
        <strain evidence="3 4">DSM 22083</strain>
    </source>
</reference>
<dbReference type="RefSeq" id="WP_179750083.1">
    <property type="nucleotide sequence ID" value="NZ_JACCBU010000001.1"/>
</dbReference>
<gene>
    <name evidence="3" type="ORF">BKA15_001865</name>
</gene>
<evidence type="ECO:0000256" key="1">
    <source>
        <dbReference type="SAM" id="MobiDB-lite"/>
    </source>
</evidence>
<feature type="chain" id="PRO_5031291050" description="Immune inhibitor A peptidase M6" evidence="2">
    <location>
        <begin position="33"/>
        <end position="780"/>
    </location>
</feature>
<dbReference type="AlphaFoldDB" id="A0A7Y9I5S5"/>
<dbReference type="Proteomes" id="UP000569914">
    <property type="component" value="Unassembled WGS sequence"/>
</dbReference>
<sequence>MPRARTRAAVAITAALAVTFTGLIGLSTTASADPGSGSAARLPRDIRDAPAEVRQKSKIDLSRSEQRSFRDDAPAVRQLRSAPATENTATGTPVGGSKNWLVYGVNGYGAAPYTLRGVGDKIEIWVQGNLNYPDGDCRNDGVRNVITDAQVQSMITEFDGNILPKESEIFSVAPERDGTQSIDVGFGAPLWEIIGGGDPDYYKGDGDKTVVLVSNVRDENYYDQTTPAGATYIAGFFSPLYNEGFDRNVMTIDSYDWLHRTGANPPDEPPGGPCSPMQPARPYLYESTFAHEYQHLLEYYAGPGETTWLNEGLSDYAQTVVGYVDTTLPHGQLGADSHLTCFQGFLGSDAFPYCGAENSLTRWEDQPNETLADYGAAYAFVTYLANQFGRGVITYLHNDDAPGLRSLQRYLDDHAPGLKTTDVVHDWAAQMALDRLVDQRARGLNRDERRRFTAAELSSAIDWAWTGSYDSPGAPANGSDYVLAMADRPVNGDTIRSLGFAGAETYRADPLRWVINDSALWSGEGDDLDRAIAYPVSVPAGGGQLTFSSRFDIEANWDFGVVQVSADGGKTYTTVGNENTTSEHADGAEPSIIAQLPGLTGLSDGYQPQSFDLSGYAGQDVIVSFRYLTDGALNGNGSGEPSGWWIRDVKLGDTVITDGTTLDGGRSPSQVSPMEVADWRVQLVGWTLDGKTVRYADVALTKGHQANLNRNQLRRILGRVDRIGVIVTVDDPLELANKNANYTLKINGVLQPGGQGDTVPLSATALDRRAPISKRLNVTY</sequence>
<evidence type="ECO:0000256" key="2">
    <source>
        <dbReference type="SAM" id="SignalP"/>
    </source>
</evidence>
<evidence type="ECO:0000313" key="3">
    <source>
        <dbReference type="EMBL" id="NYE70536.1"/>
    </source>
</evidence>
<comment type="caution">
    <text evidence="3">The sequence shown here is derived from an EMBL/GenBank/DDBJ whole genome shotgun (WGS) entry which is preliminary data.</text>
</comment>
<proteinExistence type="predicted"/>
<protein>
    <recommendedName>
        <fullName evidence="5">Immune inhibitor A peptidase M6</fullName>
    </recommendedName>
</protein>
<evidence type="ECO:0000313" key="4">
    <source>
        <dbReference type="Proteomes" id="UP000569914"/>
    </source>
</evidence>
<accession>A0A7Y9I5S5</accession>
<name>A0A7Y9I5S5_9ACTN</name>
<evidence type="ECO:0008006" key="5">
    <source>
        <dbReference type="Google" id="ProtNLM"/>
    </source>
</evidence>